<proteinExistence type="predicted"/>
<evidence type="ECO:0000313" key="1">
    <source>
        <dbReference type="EMBL" id="CAJ2670165.1"/>
    </source>
</evidence>
<evidence type="ECO:0000313" key="2">
    <source>
        <dbReference type="Proteomes" id="UP001177021"/>
    </source>
</evidence>
<accession>A0ACB0LN52</accession>
<protein>
    <submittedName>
        <fullName evidence="1">Uncharacterized protein</fullName>
    </submittedName>
</protein>
<name>A0ACB0LN52_TRIPR</name>
<keyword evidence="2" id="KW-1185">Reference proteome</keyword>
<reference evidence="1" key="1">
    <citation type="submission" date="2023-10" db="EMBL/GenBank/DDBJ databases">
        <authorList>
            <person name="Rodriguez Cubillos JULIANA M."/>
            <person name="De Vega J."/>
        </authorList>
    </citation>
    <scope>NUCLEOTIDE SEQUENCE</scope>
</reference>
<dbReference type="EMBL" id="CASHSV030000615">
    <property type="protein sequence ID" value="CAJ2670165.1"/>
    <property type="molecule type" value="Genomic_DNA"/>
</dbReference>
<gene>
    <name evidence="1" type="ORF">MILVUS5_LOCUS34243</name>
</gene>
<comment type="caution">
    <text evidence="1">The sequence shown here is derived from an EMBL/GenBank/DDBJ whole genome shotgun (WGS) entry which is preliminary data.</text>
</comment>
<organism evidence="1 2">
    <name type="scientific">Trifolium pratense</name>
    <name type="common">Red clover</name>
    <dbReference type="NCBI Taxonomy" id="57577"/>
    <lineage>
        <taxon>Eukaryota</taxon>
        <taxon>Viridiplantae</taxon>
        <taxon>Streptophyta</taxon>
        <taxon>Embryophyta</taxon>
        <taxon>Tracheophyta</taxon>
        <taxon>Spermatophyta</taxon>
        <taxon>Magnoliopsida</taxon>
        <taxon>eudicotyledons</taxon>
        <taxon>Gunneridae</taxon>
        <taxon>Pentapetalae</taxon>
        <taxon>rosids</taxon>
        <taxon>fabids</taxon>
        <taxon>Fabales</taxon>
        <taxon>Fabaceae</taxon>
        <taxon>Papilionoideae</taxon>
        <taxon>50 kb inversion clade</taxon>
        <taxon>NPAAA clade</taxon>
        <taxon>Hologalegina</taxon>
        <taxon>IRL clade</taxon>
        <taxon>Trifolieae</taxon>
        <taxon>Trifolium</taxon>
    </lineage>
</organism>
<dbReference type="Proteomes" id="UP001177021">
    <property type="component" value="Unassembled WGS sequence"/>
</dbReference>
<sequence>MYYHPPIFIFKYLSSLPKPWSRRLVAIMKLKADLQCRKCYKKVKKVLCKYPQIRDQIYDEKNGIVTIRVVCCSPEKVRDNICCSGGGIIKSIEIVQPPKPKPAPEKPKDHDKKPEGEKKPNPGPPIDPQPKQNPAPAPAPAPAPVAAAPAVMFPHTTPMSVLSYPPQVVPYGFGYGFGQGGPPEVYGRPIYDSYGWSGPCYVGHHHDCLREEEASTCTIS</sequence>